<dbReference type="AlphaFoldDB" id="A0A8K0E807"/>
<organism evidence="9 10">
    <name type="scientific">Branchiostoma lanceolatum</name>
    <name type="common">Common lancelet</name>
    <name type="synonym">Amphioxus lanceolatum</name>
    <dbReference type="NCBI Taxonomy" id="7740"/>
    <lineage>
        <taxon>Eukaryota</taxon>
        <taxon>Metazoa</taxon>
        <taxon>Chordata</taxon>
        <taxon>Cephalochordata</taxon>
        <taxon>Leptocardii</taxon>
        <taxon>Amphioxiformes</taxon>
        <taxon>Branchiostomatidae</taxon>
        <taxon>Branchiostoma</taxon>
    </lineage>
</organism>
<sequence length="917" mass="95899">MSAPRPSPPSGGGDPPAEAKEQDDQPPPKAPEPPRMVPHVQVHVESSFLKTGKPMVPTRLIVPASNTNQTTVHPSQASLTQPHKAEGAGPGHSLAHLAAVGGMGHLPLLGHAQPGGPAMSRGSIQSHMGTHIPASLPVHGFTSHVPRGAAAAASLTPAAKGSVTTVLRPPPAGASSFPVSTPSAGLVQTQAIPPQVKVQARAVGGSSTPPMVTTSCTRTPSPAVSSGPEQHRAAVFPPHAPSINVGLVRGEGTASPHLTTLPARSLQVSHVIGMPQHKSAVTAATVAPMMAHTTTVTTTVSTQNATVTQVSLHQSTSASAVTFAPSSSHSSAVSSASIPIAKVLPQPVAHSPRPLLDYGGDTPGLPASSSLFLPARQRGSPNPVNTAVSMVTTASHSDSRPERSQFLLSHRPTQASLPLHTPPYTTITPAYYYDPAAALRYPHHTAQAAMAMHTYQAAQAAAHFTPISCSASAIRPLVASPQASVAAAAVAVAAQHAGGMRPGPAMSLNHPMFLSMEAARQAQQVPPSITTASEANESPASSLSGSYAGGVGGASTQPVLAVGAPGNPNSSPRPSILRKRTNDGMRRTASATTPTNSDPNSPRVEVAPPTAASPRPPGETKIEAPSSQVGEVAMATEGDSTLSTSEVKVKEEPVEMSSHAIPPGGPSTMTVNQLIASVVQAATTPTVANTASLPVTTPTSLPPEASPRKKPRKQQHVVATEDGFAGDVELKMMDGRSDFPAPTKKESRDRKKEQVEDVLYVLKRFPRPSLLSSYRHGWKARLNHFQRYSDFKVKDKKLSLHDVCSQKGLAQKAAGWKVHHLANQLDELAGNEQDTFAKMSSFHEGLKAPGKKIIMEEEMRMIQELIQGNIQRAQLTTEQLNDTKQQMVKIVDKHRGEVCDIIKKNCSRKSSKKKSSS</sequence>
<comment type="similarity">
    <text evidence="2">Belongs to the SAP130 family.</text>
</comment>
<feature type="compositionally biased region" description="Pro residues" evidence="7">
    <location>
        <begin position="25"/>
        <end position="36"/>
    </location>
</feature>
<evidence type="ECO:0000313" key="10">
    <source>
        <dbReference type="Proteomes" id="UP000838412"/>
    </source>
</evidence>
<feature type="region of interest" description="Disordered" evidence="7">
    <location>
        <begin position="67"/>
        <end position="91"/>
    </location>
</feature>
<evidence type="ECO:0000313" key="9">
    <source>
        <dbReference type="EMBL" id="CAH1244338.1"/>
    </source>
</evidence>
<evidence type="ECO:0000256" key="7">
    <source>
        <dbReference type="SAM" id="MobiDB-lite"/>
    </source>
</evidence>
<evidence type="ECO:0000256" key="6">
    <source>
        <dbReference type="ARBA" id="ARBA00023242"/>
    </source>
</evidence>
<dbReference type="EMBL" id="OV696699">
    <property type="protein sequence ID" value="CAH1244338.1"/>
    <property type="molecule type" value="Genomic_DNA"/>
</dbReference>
<dbReference type="OrthoDB" id="10048604at2759"/>
<protein>
    <submittedName>
        <fullName evidence="9">SAP130 protein</fullName>
    </submittedName>
</protein>
<evidence type="ECO:0000259" key="8">
    <source>
        <dbReference type="Pfam" id="PF16014"/>
    </source>
</evidence>
<feature type="compositionally biased region" description="Polar residues" evidence="7">
    <location>
        <begin position="589"/>
        <end position="600"/>
    </location>
</feature>
<evidence type="ECO:0000256" key="2">
    <source>
        <dbReference type="ARBA" id="ARBA00007859"/>
    </source>
</evidence>
<feature type="region of interest" description="Disordered" evidence="7">
    <location>
        <begin position="689"/>
        <end position="716"/>
    </location>
</feature>
<dbReference type="InterPro" id="IPR031963">
    <property type="entry name" value="SAP130_C"/>
</dbReference>
<evidence type="ECO:0000256" key="1">
    <source>
        <dbReference type="ARBA" id="ARBA00004123"/>
    </source>
</evidence>
<comment type="subcellular location">
    <subcellularLocation>
        <location evidence="1">Nucleus</location>
    </subcellularLocation>
</comment>
<evidence type="ECO:0000256" key="4">
    <source>
        <dbReference type="ARBA" id="ARBA00023015"/>
    </source>
</evidence>
<proteinExistence type="inferred from homology"/>
<reference evidence="9" key="1">
    <citation type="submission" date="2022-01" db="EMBL/GenBank/DDBJ databases">
        <authorList>
            <person name="Braso-Vives M."/>
        </authorList>
    </citation>
    <scope>NUCLEOTIDE SEQUENCE</scope>
</reference>
<feature type="region of interest" description="Disordered" evidence="7">
    <location>
        <begin position="204"/>
        <end position="232"/>
    </location>
</feature>
<name>A0A8K0E807_BRALA</name>
<feature type="region of interest" description="Disordered" evidence="7">
    <location>
        <begin position="1"/>
        <end position="37"/>
    </location>
</feature>
<keyword evidence="6" id="KW-0539">Nucleus</keyword>
<feature type="region of interest" description="Disordered" evidence="7">
    <location>
        <begin position="519"/>
        <end position="628"/>
    </location>
</feature>
<evidence type="ECO:0000256" key="5">
    <source>
        <dbReference type="ARBA" id="ARBA00023163"/>
    </source>
</evidence>
<accession>A0A8K0E807</accession>
<keyword evidence="5" id="KW-0804">Transcription</keyword>
<keyword evidence="4" id="KW-0805">Transcription regulation</keyword>
<feature type="compositionally biased region" description="Low complexity" evidence="7">
    <location>
        <begin position="690"/>
        <end position="699"/>
    </location>
</feature>
<dbReference type="PANTHER" id="PTHR13497:SF3">
    <property type="entry name" value="HISTONE DEACETYLASE COMPLEX SUBUNIT SAP130"/>
    <property type="match status" value="1"/>
</dbReference>
<keyword evidence="10" id="KW-1185">Reference proteome</keyword>
<dbReference type="InterPro" id="IPR024137">
    <property type="entry name" value="His_deAcase_cplx_SAP130"/>
</dbReference>
<evidence type="ECO:0000256" key="3">
    <source>
        <dbReference type="ARBA" id="ARBA00022491"/>
    </source>
</evidence>
<dbReference type="Pfam" id="PF16014">
    <property type="entry name" value="SAP130_C"/>
    <property type="match status" value="1"/>
</dbReference>
<dbReference type="GO" id="GO:0000122">
    <property type="term" value="P:negative regulation of transcription by RNA polymerase II"/>
    <property type="evidence" value="ECO:0007669"/>
    <property type="project" value="TreeGrafter"/>
</dbReference>
<keyword evidence="3" id="KW-0678">Repressor</keyword>
<gene>
    <name evidence="9" type="primary">SAP130</name>
    <name evidence="9" type="ORF">BLAG_LOCUS6990</name>
</gene>
<dbReference type="GO" id="GO:0070822">
    <property type="term" value="C:Sin3-type complex"/>
    <property type="evidence" value="ECO:0007669"/>
    <property type="project" value="TreeGrafter"/>
</dbReference>
<dbReference type="Proteomes" id="UP000838412">
    <property type="component" value="Chromosome 14"/>
</dbReference>
<feature type="domain" description="Histone deacetylase complex subunit SAP130 C-terminal" evidence="8">
    <location>
        <begin position="643"/>
        <end position="898"/>
    </location>
</feature>
<feature type="compositionally biased region" description="Polar residues" evidence="7">
    <location>
        <begin position="521"/>
        <end position="536"/>
    </location>
</feature>
<feature type="compositionally biased region" description="Polar residues" evidence="7">
    <location>
        <begin position="205"/>
        <end position="228"/>
    </location>
</feature>
<feature type="compositionally biased region" description="Polar residues" evidence="7">
    <location>
        <begin position="67"/>
        <end position="81"/>
    </location>
</feature>
<dbReference type="PANTHER" id="PTHR13497">
    <property type="entry name" value="HISTONE DEACETYLASE COMPLEX SUBUNIT SAP130"/>
    <property type="match status" value="1"/>
</dbReference>